<reference evidence="3 4" key="1">
    <citation type="submission" date="2023-12" db="EMBL/GenBank/DDBJ databases">
        <title>Novel species of the genus Arcicella isolated from rivers.</title>
        <authorList>
            <person name="Lu H."/>
        </authorList>
    </citation>
    <scope>NUCLEOTIDE SEQUENCE [LARGE SCALE GENOMIC DNA]</scope>
    <source>
        <strain evidence="3 4">KCTC 23307</strain>
    </source>
</reference>
<sequence>MYKIYGITNCDTMKKAMNWLKENEIPFEFHDYKKKGINNEKIQEWLSQKPWDVLINRAGTTWKKLSDEEKATDATTASELMMAKPSMIKRPIIESDHILVMGFNEENYRKVFLDHS</sequence>
<dbReference type="EMBL" id="JAYFUM010000020">
    <property type="protein sequence ID" value="MEA5140677.1"/>
    <property type="molecule type" value="Genomic_DNA"/>
</dbReference>
<evidence type="ECO:0000313" key="4">
    <source>
        <dbReference type="Proteomes" id="UP001302949"/>
    </source>
</evidence>
<dbReference type="RefSeq" id="WP_323297832.1">
    <property type="nucleotide sequence ID" value="NZ_JAYFUM010000020.1"/>
</dbReference>
<keyword evidence="4" id="KW-1185">Reference proteome</keyword>
<dbReference type="InterPro" id="IPR006660">
    <property type="entry name" value="Arsenate_reductase-like"/>
</dbReference>
<evidence type="ECO:0000256" key="2">
    <source>
        <dbReference type="PROSITE-ProRule" id="PRU01282"/>
    </source>
</evidence>
<dbReference type="PROSITE" id="PS51353">
    <property type="entry name" value="ARSC"/>
    <property type="match status" value="1"/>
</dbReference>
<dbReference type="NCBIfam" id="TIGR01617">
    <property type="entry name" value="arsC_related"/>
    <property type="match status" value="1"/>
</dbReference>
<evidence type="ECO:0000313" key="3">
    <source>
        <dbReference type="EMBL" id="MEA5140677.1"/>
    </source>
</evidence>
<protein>
    <submittedName>
        <fullName evidence="3">ArsC family reductase</fullName>
    </submittedName>
</protein>
<proteinExistence type="inferred from homology"/>
<comment type="similarity">
    <text evidence="1 2">Belongs to the ArsC family.</text>
</comment>
<dbReference type="PANTHER" id="PTHR30041:SF8">
    <property type="entry name" value="PROTEIN YFFB"/>
    <property type="match status" value="1"/>
</dbReference>
<evidence type="ECO:0000256" key="1">
    <source>
        <dbReference type="ARBA" id="ARBA00007198"/>
    </source>
</evidence>
<name>A0ABU5QDN5_9BACT</name>
<gene>
    <name evidence="3" type="ORF">VB248_16125</name>
</gene>
<dbReference type="CDD" id="cd03035">
    <property type="entry name" value="ArsC_Yffb"/>
    <property type="match status" value="1"/>
</dbReference>
<dbReference type="SUPFAM" id="SSF52833">
    <property type="entry name" value="Thioredoxin-like"/>
    <property type="match status" value="1"/>
</dbReference>
<accession>A0ABU5QDN5</accession>
<dbReference type="Proteomes" id="UP001302949">
    <property type="component" value="Unassembled WGS sequence"/>
</dbReference>
<dbReference type="NCBIfam" id="NF008107">
    <property type="entry name" value="PRK10853.1"/>
    <property type="match status" value="1"/>
</dbReference>
<dbReference type="Gene3D" id="3.40.30.10">
    <property type="entry name" value="Glutaredoxin"/>
    <property type="match status" value="1"/>
</dbReference>
<dbReference type="InterPro" id="IPR036249">
    <property type="entry name" value="Thioredoxin-like_sf"/>
</dbReference>
<dbReference type="PANTHER" id="PTHR30041">
    <property type="entry name" value="ARSENATE REDUCTASE"/>
    <property type="match status" value="1"/>
</dbReference>
<dbReference type="InterPro" id="IPR006504">
    <property type="entry name" value="Tscrpt_reg_Spx/MgsR"/>
</dbReference>
<organism evidence="3 4">
    <name type="scientific">Arcicella rigui</name>
    <dbReference type="NCBI Taxonomy" id="797020"/>
    <lineage>
        <taxon>Bacteria</taxon>
        <taxon>Pseudomonadati</taxon>
        <taxon>Bacteroidota</taxon>
        <taxon>Cytophagia</taxon>
        <taxon>Cytophagales</taxon>
        <taxon>Flectobacillaceae</taxon>
        <taxon>Arcicella</taxon>
    </lineage>
</organism>
<comment type="caution">
    <text evidence="3">The sequence shown here is derived from an EMBL/GenBank/DDBJ whole genome shotgun (WGS) entry which is preliminary data.</text>
</comment>
<dbReference type="Pfam" id="PF03960">
    <property type="entry name" value="ArsC"/>
    <property type="match status" value="1"/>
</dbReference>